<organism evidence="1 2">
    <name type="scientific">Litorivicinus lipolyticus</name>
    <dbReference type="NCBI Taxonomy" id="418701"/>
    <lineage>
        <taxon>Bacteria</taxon>
        <taxon>Pseudomonadati</taxon>
        <taxon>Pseudomonadota</taxon>
        <taxon>Gammaproteobacteria</taxon>
        <taxon>Oceanospirillales</taxon>
        <taxon>Litorivicinaceae</taxon>
        <taxon>Litorivicinus</taxon>
    </lineage>
</organism>
<sequence length="154" mass="16441">MKRSARGSTMIVTLVILTVLSLIGVAMSTTLRTDLAITSARQWLSETRENAEQGLVAFVRLAPDELQPGMVRQDYDVENLAGNPAMLNTDTIDITVRELFCGDDGSTGSGNMMGAGAKRVWFNIESTATGDATGTRAQINLGASRLAPPDACNY</sequence>
<name>A0A5Q2QGS7_9GAMM</name>
<dbReference type="KEGG" id="llp:GH975_11735"/>
<gene>
    <name evidence="1" type="ORF">GH975_11735</name>
</gene>
<dbReference type="AlphaFoldDB" id="A0A5Q2QGS7"/>
<reference evidence="1 2" key="1">
    <citation type="submission" date="2019-11" db="EMBL/GenBank/DDBJ databases">
        <authorList>
            <person name="Khan S.A."/>
            <person name="Jeon C.O."/>
            <person name="Chun B.H."/>
        </authorList>
    </citation>
    <scope>NUCLEOTIDE SEQUENCE [LARGE SCALE GENOMIC DNA]</scope>
    <source>
        <strain evidence="1 2">IMCC 1097</strain>
    </source>
</reference>
<evidence type="ECO:0000313" key="2">
    <source>
        <dbReference type="Proteomes" id="UP000388235"/>
    </source>
</evidence>
<evidence type="ECO:0000313" key="1">
    <source>
        <dbReference type="EMBL" id="QGG81197.1"/>
    </source>
</evidence>
<accession>A0A5Q2QGS7</accession>
<evidence type="ECO:0008006" key="3">
    <source>
        <dbReference type="Google" id="ProtNLM"/>
    </source>
</evidence>
<dbReference type="Proteomes" id="UP000388235">
    <property type="component" value="Chromosome"/>
</dbReference>
<keyword evidence="2" id="KW-1185">Reference proteome</keyword>
<dbReference type="EMBL" id="CP045871">
    <property type="protein sequence ID" value="QGG81197.1"/>
    <property type="molecule type" value="Genomic_DNA"/>
</dbReference>
<proteinExistence type="predicted"/>
<dbReference type="RefSeq" id="WP_153714700.1">
    <property type="nucleotide sequence ID" value="NZ_CP045871.1"/>
</dbReference>
<protein>
    <recommendedName>
        <fullName evidence="3">Type 4 fimbrial biogenesis protein PilX N-terminal domain-containing protein</fullName>
    </recommendedName>
</protein>